<reference evidence="2" key="1">
    <citation type="journal article" date="2022" name="G3 (Bethesda)">
        <title>High quality genome of the basidiomycete yeast Dioszegia hungarica PDD-24b-2 isolated from cloud water.</title>
        <authorList>
            <person name="Jarrige D."/>
            <person name="Haridas S."/>
            <person name="Bleykasten-Grosshans C."/>
            <person name="Joly M."/>
            <person name="Nadalig T."/>
            <person name="Sancelme M."/>
            <person name="Vuilleumier S."/>
            <person name="Grigoriev I.V."/>
            <person name="Amato P."/>
            <person name="Bringel F."/>
        </authorList>
    </citation>
    <scope>NUCLEOTIDE SEQUENCE</scope>
    <source>
        <strain evidence="2">PDD-24b-2</strain>
    </source>
</reference>
<accession>A0AA38LY35</accession>
<keyword evidence="1" id="KW-0472">Membrane</keyword>
<name>A0AA38LY35_9TREE</name>
<gene>
    <name evidence="2" type="ORF">MKK02DRAFT_42671</name>
</gene>
<comment type="caution">
    <text evidence="2">The sequence shown here is derived from an EMBL/GenBank/DDBJ whole genome shotgun (WGS) entry which is preliminary data.</text>
</comment>
<dbReference type="GeneID" id="77731312"/>
<sequence length="169" mass="18277">MAPHASAGKTPNVLPDWWAFAFMGLQAAALIPLTIQNVLDPNKMFKGLLPPGFDLATDGLNKSLRVEMAGLSSAHAFPMIASLFIGCTLFARNSLAGQPVLQQRLMKLPIYVGLFSDICLYAIQFTKLPSAVLYNPKLWTSATSGLLYGLPVATLLKLVWVFGIGRDVV</sequence>
<feature type="transmembrane region" description="Helical" evidence="1">
    <location>
        <begin position="17"/>
        <end position="39"/>
    </location>
</feature>
<evidence type="ECO:0000313" key="3">
    <source>
        <dbReference type="Proteomes" id="UP001164286"/>
    </source>
</evidence>
<dbReference type="RefSeq" id="XP_052948058.1">
    <property type="nucleotide sequence ID" value="XM_053092107.1"/>
</dbReference>
<dbReference type="Proteomes" id="UP001164286">
    <property type="component" value="Unassembled WGS sequence"/>
</dbReference>
<organism evidence="2 3">
    <name type="scientific">Dioszegia hungarica</name>
    <dbReference type="NCBI Taxonomy" id="4972"/>
    <lineage>
        <taxon>Eukaryota</taxon>
        <taxon>Fungi</taxon>
        <taxon>Dikarya</taxon>
        <taxon>Basidiomycota</taxon>
        <taxon>Agaricomycotina</taxon>
        <taxon>Tremellomycetes</taxon>
        <taxon>Tremellales</taxon>
        <taxon>Bulleribasidiaceae</taxon>
        <taxon>Dioszegia</taxon>
    </lineage>
</organism>
<protein>
    <submittedName>
        <fullName evidence="2">Uncharacterized protein</fullName>
    </submittedName>
</protein>
<dbReference type="AlphaFoldDB" id="A0AA38LY35"/>
<feature type="transmembrane region" description="Helical" evidence="1">
    <location>
        <begin position="108"/>
        <end position="126"/>
    </location>
</feature>
<proteinExistence type="predicted"/>
<keyword evidence="1" id="KW-1133">Transmembrane helix</keyword>
<evidence type="ECO:0000313" key="2">
    <source>
        <dbReference type="EMBL" id="KAI9638281.1"/>
    </source>
</evidence>
<dbReference type="EMBL" id="JAKWFO010000003">
    <property type="protein sequence ID" value="KAI9638281.1"/>
    <property type="molecule type" value="Genomic_DNA"/>
</dbReference>
<keyword evidence="1" id="KW-0812">Transmembrane</keyword>
<evidence type="ECO:0000256" key="1">
    <source>
        <dbReference type="SAM" id="Phobius"/>
    </source>
</evidence>
<feature type="transmembrane region" description="Helical" evidence="1">
    <location>
        <begin position="146"/>
        <end position="165"/>
    </location>
</feature>
<keyword evidence="3" id="KW-1185">Reference proteome</keyword>